<keyword evidence="3" id="KW-0805">Transcription regulation</keyword>
<dbReference type="GO" id="GO:0000976">
    <property type="term" value="F:transcription cis-regulatory region binding"/>
    <property type="evidence" value="ECO:0007669"/>
    <property type="project" value="TreeGrafter"/>
</dbReference>
<dbReference type="PROSITE" id="PS50110">
    <property type="entry name" value="RESPONSE_REGULATORY"/>
    <property type="match status" value="1"/>
</dbReference>
<sequence>MHILLVDDDPTFSDVIAARLERRDHVSLTLAVSAEHALQLVDAASQPFDCFLLDIMMGDIDGIELCHRLRQHSSYQTTPIIMITASQETPLMEQAFHAGATDFLRKPLDEVELAGRIKSAMLLVDALKREKAGRAALQSVLTSHDPVSGFDISERICLSGVSGILDYHELEKSLLRLQDGLYHISVFRIVVPAFQKASCSRGRSETLQLLRDVSQGILTAAPADTPFMSYIGRGRFLCCVLGRMTGTSETFRTCIQDKVCSMLDARSLDYSDAFEVAVHQLNDHRIISRTAAVALVRSEFERASLSLESLPPVHDIEENIFAETDWLLCDADAGL</sequence>
<feature type="domain" description="Response regulatory" evidence="7">
    <location>
        <begin position="2"/>
        <end position="121"/>
    </location>
</feature>
<organism evidence="8 9">
    <name type="scientific">Roseovarius nanhaiticus</name>
    <dbReference type="NCBI Taxonomy" id="573024"/>
    <lineage>
        <taxon>Bacteria</taxon>
        <taxon>Pseudomonadati</taxon>
        <taxon>Pseudomonadota</taxon>
        <taxon>Alphaproteobacteria</taxon>
        <taxon>Rhodobacterales</taxon>
        <taxon>Roseobacteraceae</taxon>
        <taxon>Roseovarius</taxon>
    </lineage>
</organism>
<evidence type="ECO:0000256" key="2">
    <source>
        <dbReference type="ARBA" id="ARBA00023012"/>
    </source>
</evidence>
<dbReference type="InterPro" id="IPR039420">
    <property type="entry name" value="WalR-like"/>
</dbReference>
<keyword evidence="4" id="KW-0238">DNA-binding</keyword>
<dbReference type="AlphaFoldDB" id="A0A1N7FBK3"/>
<evidence type="ECO:0000313" key="8">
    <source>
        <dbReference type="EMBL" id="SIR97662.1"/>
    </source>
</evidence>
<dbReference type="InterPro" id="IPR001789">
    <property type="entry name" value="Sig_transdc_resp-reg_receiver"/>
</dbReference>
<protein>
    <submittedName>
        <fullName evidence="8">Response regulator receiver domain-containing protein</fullName>
    </submittedName>
</protein>
<feature type="modified residue" description="4-aspartylphosphate" evidence="6">
    <location>
        <position position="54"/>
    </location>
</feature>
<dbReference type="RefSeq" id="WP_076531317.1">
    <property type="nucleotide sequence ID" value="NZ_FOAC01000001.1"/>
</dbReference>
<dbReference type="Proteomes" id="UP000186019">
    <property type="component" value="Unassembled WGS sequence"/>
</dbReference>
<dbReference type="Pfam" id="PF00072">
    <property type="entry name" value="Response_reg"/>
    <property type="match status" value="1"/>
</dbReference>
<accession>A0A1N7FBK3</accession>
<dbReference type="PANTHER" id="PTHR48111">
    <property type="entry name" value="REGULATOR OF RPOS"/>
    <property type="match status" value="1"/>
</dbReference>
<gene>
    <name evidence="8" type="ORF">SAMN05421666_0902</name>
</gene>
<evidence type="ECO:0000256" key="6">
    <source>
        <dbReference type="PROSITE-ProRule" id="PRU00169"/>
    </source>
</evidence>
<dbReference type="Gene3D" id="3.40.50.2300">
    <property type="match status" value="1"/>
</dbReference>
<evidence type="ECO:0000256" key="1">
    <source>
        <dbReference type="ARBA" id="ARBA00022553"/>
    </source>
</evidence>
<keyword evidence="2" id="KW-0902">Two-component regulatory system</keyword>
<name>A0A1N7FBK3_9RHOB</name>
<dbReference type="SMART" id="SM00448">
    <property type="entry name" value="REC"/>
    <property type="match status" value="1"/>
</dbReference>
<dbReference type="STRING" id="573024.SAMN05216208_1234"/>
<proteinExistence type="predicted"/>
<evidence type="ECO:0000259" key="7">
    <source>
        <dbReference type="PROSITE" id="PS50110"/>
    </source>
</evidence>
<dbReference type="GO" id="GO:0006355">
    <property type="term" value="P:regulation of DNA-templated transcription"/>
    <property type="evidence" value="ECO:0007669"/>
    <property type="project" value="TreeGrafter"/>
</dbReference>
<dbReference type="GO" id="GO:0000156">
    <property type="term" value="F:phosphorelay response regulator activity"/>
    <property type="evidence" value="ECO:0007669"/>
    <property type="project" value="TreeGrafter"/>
</dbReference>
<keyword evidence="1 6" id="KW-0597">Phosphoprotein</keyword>
<dbReference type="InterPro" id="IPR011006">
    <property type="entry name" value="CheY-like_superfamily"/>
</dbReference>
<dbReference type="EMBL" id="FTNV01000001">
    <property type="protein sequence ID" value="SIR97662.1"/>
    <property type="molecule type" value="Genomic_DNA"/>
</dbReference>
<evidence type="ECO:0000256" key="3">
    <source>
        <dbReference type="ARBA" id="ARBA00023015"/>
    </source>
</evidence>
<dbReference type="PANTHER" id="PTHR48111:SF1">
    <property type="entry name" value="TWO-COMPONENT RESPONSE REGULATOR ORR33"/>
    <property type="match status" value="1"/>
</dbReference>
<evidence type="ECO:0000256" key="5">
    <source>
        <dbReference type="ARBA" id="ARBA00023163"/>
    </source>
</evidence>
<evidence type="ECO:0000256" key="4">
    <source>
        <dbReference type="ARBA" id="ARBA00023125"/>
    </source>
</evidence>
<evidence type="ECO:0000313" key="9">
    <source>
        <dbReference type="Proteomes" id="UP000186019"/>
    </source>
</evidence>
<dbReference type="GO" id="GO:0005829">
    <property type="term" value="C:cytosol"/>
    <property type="evidence" value="ECO:0007669"/>
    <property type="project" value="TreeGrafter"/>
</dbReference>
<keyword evidence="9" id="KW-1185">Reference proteome</keyword>
<keyword evidence="5" id="KW-0804">Transcription</keyword>
<dbReference type="GO" id="GO:0032993">
    <property type="term" value="C:protein-DNA complex"/>
    <property type="evidence" value="ECO:0007669"/>
    <property type="project" value="TreeGrafter"/>
</dbReference>
<dbReference type="SUPFAM" id="SSF52172">
    <property type="entry name" value="CheY-like"/>
    <property type="match status" value="1"/>
</dbReference>
<reference evidence="8 9" key="1">
    <citation type="submission" date="2017-01" db="EMBL/GenBank/DDBJ databases">
        <authorList>
            <person name="Mah S.A."/>
            <person name="Swanson W.J."/>
            <person name="Moy G.W."/>
            <person name="Vacquier V.D."/>
        </authorList>
    </citation>
    <scope>NUCLEOTIDE SEQUENCE [LARGE SCALE GENOMIC DNA]</scope>
    <source>
        <strain evidence="8 9">DSM 29590</strain>
    </source>
</reference>